<sequence length="167" mass="18742">MSTASVTNLYETLQRLLPNASQIDQSNLAASIGPLTNAAVGIPPLFSMPAKPFIDINKPFDPKLYENWSFIDLIPLLLQTSPCDEKIDGFIETLVSADATNAVRLGADDANRNVRSVLIEHLIQLRDQRKRNQANIEEYVKVLLQVNEDERLAHQNLRAYEDIDLIT</sequence>
<evidence type="ECO:0000313" key="1">
    <source>
        <dbReference type="Proteomes" id="UP000887565"/>
    </source>
</evidence>
<reference evidence="2" key="1">
    <citation type="submission" date="2022-11" db="UniProtKB">
        <authorList>
            <consortium name="WormBaseParasite"/>
        </authorList>
    </citation>
    <scope>IDENTIFICATION</scope>
</reference>
<dbReference type="WBParaSite" id="nRc.2.0.1.t34821-RA">
    <property type="protein sequence ID" value="nRc.2.0.1.t34821-RA"/>
    <property type="gene ID" value="nRc.2.0.1.g34821"/>
</dbReference>
<proteinExistence type="predicted"/>
<dbReference type="Proteomes" id="UP000887565">
    <property type="component" value="Unplaced"/>
</dbReference>
<name>A0A915K800_ROMCU</name>
<dbReference type="AlphaFoldDB" id="A0A915K800"/>
<evidence type="ECO:0000313" key="2">
    <source>
        <dbReference type="WBParaSite" id="nRc.2.0.1.t34821-RA"/>
    </source>
</evidence>
<organism evidence="1 2">
    <name type="scientific">Romanomermis culicivorax</name>
    <name type="common">Nematode worm</name>
    <dbReference type="NCBI Taxonomy" id="13658"/>
    <lineage>
        <taxon>Eukaryota</taxon>
        <taxon>Metazoa</taxon>
        <taxon>Ecdysozoa</taxon>
        <taxon>Nematoda</taxon>
        <taxon>Enoplea</taxon>
        <taxon>Dorylaimia</taxon>
        <taxon>Mermithida</taxon>
        <taxon>Mermithoidea</taxon>
        <taxon>Mermithidae</taxon>
        <taxon>Romanomermis</taxon>
    </lineage>
</organism>
<protein>
    <submittedName>
        <fullName evidence="2">Uncharacterized protein</fullName>
    </submittedName>
</protein>
<accession>A0A915K800</accession>
<keyword evidence="1" id="KW-1185">Reference proteome</keyword>